<organism evidence="13">
    <name type="scientific">Psilocybe cubensis</name>
    <name type="common">Psychedelic mushroom</name>
    <name type="synonym">Stropharia cubensis</name>
    <dbReference type="NCBI Taxonomy" id="181762"/>
    <lineage>
        <taxon>Eukaryota</taxon>
        <taxon>Fungi</taxon>
        <taxon>Dikarya</taxon>
        <taxon>Basidiomycota</taxon>
        <taxon>Agaricomycotina</taxon>
        <taxon>Agaricomycetes</taxon>
        <taxon>Agaricomycetidae</taxon>
        <taxon>Agaricales</taxon>
        <taxon>Agaricineae</taxon>
        <taxon>Strophariaceae</taxon>
        <taxon>Psilocybe</taxon>
    </lineage>
</organism>
<evidence type="ECO:0000313" key="13">
    <source>
        <dbReference type="EMBL" id="KAG5163705.1"/>
    </source>
</evidence>
<sequence>MIQTGLIQNVHGDLVTDACYDFYGLRLATCSLDQRIKVWQLDENNTWNVEDDWKAHDAAVSKLSWAHPEFGSIIASASFDRTVKIWEQSTAQADAQQSNNVNGSAQIHVPITSRWIERAVLSDAKGTVRAVEFVPHHFGLKLATISTDNMLRIYECVEQPSLVSWQLTEELDVLSIAAGPSPGYLSRAHTMALATPTQTSATLEGASATLVAQALQQSQNAAAGTPNSQARAGLGNREADGGWCLSWCKDKYWGEVIAAGCGTTGVIKIIQINARRSSTLLTLSSSPTTDASTSSSTHVGTTDPTDSRTSSSSASTYAITSVAWAPSCGRSYHLVATGGRDGHVRIWKVKPGSEDIDTENVAMGMSTGESESDDSKWTAVAVADFDQHKSAVGRVEWNITGTILSSAGNDGRIRLWKATSGNVWRPAGSVGVEQTEEPTQPNSKDVDMDA</sequence>
<keyword evidence="10" id="KW-0539">Nucleus</keyword>
<dbReference type="InterPro" id="IPR001680">
    <property type="entry name" value="WD40_rpt"/>
</dbReference>
<dbReference type="PRINTS" id="PR00320">
    <property type="entry name" value="GPROTEINBRPT"/>
</dbReference>
<comment type="caution">
    <text evidence="13">The sequence shown here is derived from an EMBL/GenBank/DDBJ whole genome shotgun (WGS) entry which is preliminary data.</text>
</comment>
<dbReference type="AlphaFoldDB" id="A0A8H7XLD5"/>
<dbReference type="GO" id="GO:0031080">
    <property type="term" value="C:nuclear pore outer ring"/>
    <property type="evidence" value="ECO:0007669"/>
    <property type="project" value="TreeGrafter"/>
</dbReference>
<feature type="region of interest" description="Disordered" evidence="12">
    <location>
        <begin position="426"/>
        <end position="450"/>
    </location>
</feature>
<evidence type="ECO:0000256" key="8">
    <source>
        <dbReference type="ARBA" id="ARBA00023010"/>
    </source>
</evidence>
<dbReference type="GO" id="GO:1904263">
    <property type="term" value="P:positive regulation of TORC1 signaling"/>
    <property type="evidence" value="ECO:0007669"/>
    <property type="project" value="TreeGrafter"/>
</dbReference>
<dbReference type="GO" id="GO:0005198">
    <property type="term" value="F:structural molecule activity"/>
    <property type="evidence" value="ECO:0007669"/>
    <property type="project" value="InterPro"/>
</dbReference>
<feature type="repeat" description="WD" evidence="11">
    <location>
        <begin position="385"/>
        <end position="426"/>
    </location>
</feature>
<feature type="repeat" description="WD" evidence="11">
    <location>
        <begin position="53"/>
        <end position="96"/>
    </location>
</feature>
<accession>A0A8H7XLD5</accession>
<dbReference type="PANTHER" id="PTHR11024">
    <property type="entry name" value="NUCLEAR PORE COMPLEX PROTEIN SEC13 / SEH1 FAMILY MEMBER"/>
    <property type="match status" value="1"/>
</dbReference>
<evidence type="ECO:0000256" key="6">
    <source>
        <dbReference type="ARBA" id="ARBA00022816"/>
    </source>
</evidence>
<evidence type="ECO:0000256" key="5">
    <source>
        <dbReference type="ARBA" id="ARBA00022737"/>
    </source>
</evidence>
<dbReference type="GO" id="GO:0015031">
    <property type="term" value="P:protein transport"/>
    <property type="evidence" value="ECO:0007669"/>
    <property type="project" value="UniProtKB-KW"/>
</dbReference>
<keyword evidence="8" id="KW-0811">Translocation</keyword>
<feature type="repeat" description="WD" evidence="11">
    <location>
        <begin position="8"/>
        <end position="49"/>
    </location>
</feature>
<evidence type="ECO:0000256" key="3">
    <source>
        <dbReference type="ARBA" id="ARBA00022448"/>
    </source>
</evidence>
<feature type="region of interest" description="Disordered" evidence="12">
    <location>
        <begin position="283"/>
        <end position="312"/>
    </location>
</feature>
<dbReference type="PROSITE" id="PS50082">
    <property type="entry name" value="WD_REPEATS_2"/>
    <property type="match status" value="4"/>
</dbReference>
<keyword evidence="3" id="KW-0813">Transport</keyword>
<protein>
    <recommendedName>
        <fullName evidence="14">WD40 repeat-like protein</fullName>
    </recommendedName>
</protein>
<reference evidence="13" key="1">
    <citation type="submission" date="2021-02" db="EMBL/GenBank/DDBJ databases">
        <title>Psilocybe cubensis genome.</title>
        <authorList>
            <person name="Mckernan K.J."/>
            <person name="Crawford S."/>
            <person name="Trippe A."/>
            <person name="Kane L.T."/>
            <person name="Mclaughlin S."/>
        </authorList>
    </citation>
    <scope>NUCLEOTIDE SEQUENCE [LARGE SCALE GENOMIC DNA]</scope>
    <source>
        <strain evidence="13">MGC-MH-2018</strain>
    </source>
</reference>
<evidence type="ECO:0000256" key="1">
    <source>
        <dbReference type="ARBA" id="ARBA00004567"/>
    </source>
</evidence>
<dbReference type="InterPro" id="IPR036322">
    <property type="entry name" value="WD40_repeat_dom_sf"/>
</dbReference>
<dbReference type="InterPro" id="IPR037363">
    <property type="entry name" value="Sec13/Seh1_fam"/>
</dbReference>
<dbReference type="GO" id="GO:0051028">
    <property type="term" value="P:mRNA transport"/>
    <property type="evidence" value="ECO:0007669"/>
    <property type="project" value="UniProtKB-KW"/>
</dbReference>
<evidence type="ECO:0000256" key="10">
    <source>
        <dbReference type="ARBA" id="ARBA00023242"/>
    </source>
</evidence>
<evidence type="ECO:0000256" key="4">
    <source>
        <dbReference type="ARBA" id="ARBA00022574"/>
    </source>
</evidence>
<keyword evidence="4 11" id="KW-0853">WD repeat</keyword>
<evidence type="ECO:0000256" key="9">
    <source>
        <dbReference type="ARBA" id="ARBA00023132"/>
    </source>
</evidence>
<feature type="repeat" description="WD" evidence="11">
    <location>
        <begin position="312"/>
        <end position="357"/>
    </location>
</feature>
<comment type="subcellular location">
    <subcellularLocation>
        <location evidence="1">Nucleus</location>
        <location evidence="1">Nuclear pore complex</location>
    </subcellularLocation>
</comment>
<evidence type="ECO:0000256" key="7">
    <source>
        <dbReference type="ARBA" id="ARBA00022927"/>
    </source>
</evidence>
<proteinExistence type="inferred from homology"/>
<dbReference type="SMART" id="SM00320">
    <property type="entry name" value="WD40"/>
    <property type="match status" value="5"/>
</dbReference>
<dbReference type="Pfam" id="PF00400">
    <property type="entry name" value="WD40"/>
    <property type="match status" value="4"/>
</dbReference>
<dbReference type="GO" id="GO:0035859">
    <property type="term" value="C:Seh1-associated complex"/>
    <property type="evidence" value="ECO:0007669"/>
    <property type="project" value="TreeGrafter"/>
</dbReference>
<evidence type="ECO:0000256" key="2">
    <source>
        <dbReference type="ARBA" id="ARBA00010102"/>
    </source>
</evidence>
<keyword evidence="6" id="KW-0509">mRNA transport</keyword>
<evidence type="ECO:0000256" key="11">
    <source>
        <dbReference type="PROSITE-ProRule" id="PRU00221"/>
    </source>
</evidence>
<comment type="similarity">
    <text evidence="2">Belongs to the WD repeat SEC13 family.</text>
</comment>
<dbReference type="EMBL" id="JAFIQS010000014">
    <property type="protein sequence ID" value="KAG5163705.1"/>
    <property type="molecule type" value="Genomic_DNA"/>
</dbReference>
<keyword evidence="7" id="KW-0653">Protein transport</keyword>
<name>A0A8H7XLD5_PSICU</name>
<dbReference type="PANTHER" id="PTHR11024:SF3">
    <property type="entry name" value="NUCLEOPORIN SEH1"/>
    <property type="match status" value="1"/>
</dbReference>
<dbReference type="InterPro" id="IPR020472">
    <property type="entry name" value="WD40_PAC1"/>
</dbReference>
<dbReference type="PROSITE" id="PS50294">
    <property type="entry name" value="WD_REPEATS_REGION"/>
    <property type="match status" value="2"/>
</dbReference>
<dbReference type="InterPro" id="IPR015943">
    <property type="entry name" value="WD40/YVTN_repeat-like_dom_sf"/>
</dbReference>
<gene>
    <name evidence="13" type="ORF">JR316_011494</name>
</gene>
<keyword evidence="9" id="KW-0906">Nuclear pore complex</keyword>
<keyword evidence="5" id="KW-0677">Repeat</keyword>
<evidence type="ECO:0008006" key="14">
    <source>
        <dbReference type="Google" id="ProtNLM"/>
    </source>
</evidence>
<dbReference type="SUPFAM" id="SSF50978">
    <property type="entry name" value="WD40 repeat-like"/>
    <property type="match status" value="1"/>
</dbReference>
<dbReference type="OrthoDB" id="5566198at2759"/>
<dbReference type="GO" id="GO:0034198">
    <property type="term" value="P:cellular response to amino acid starvation"/>
    <property type="evidence" value="ECO:0007669"/>
    <property type="project" value="TreeGrafter"/>
</dbReference>
<dbReference type="Gene3D" id="2.130.10.10">
    <property type="entry name" value="YVTN repeat-like/Quinoprotein amine dehydrogenase"/>
    <property type="match status" value="1"/>
</dbReference>
<evidence type="ECO:0000256" key="12">
    <source>
        <dbReference type="SAM" id="MobiDB-lite"/>
    </source>
</evidence>